<sequence length="60" mass="6319">HPPPASSAAEQIQRAWQAGETPFLDVLQAQRVQLAAQNALAQVKTAQWQNQAALVSAVGG</sequence>
<comment type="subcellular location">
    <subcellularLocation>
        <location evidence="1">Cell outer membrane</location>
    </subcellularLocation>
</comment>
<dbReference type="Gene3D" id="1.20.1600.10">
    <property type="entry name" value="Outer membrane efflux proteins (OEP)"/>
    <property type="match status" value="1"/>
</dbReference>
<organism evidence="3 4">
    <name type="scientific">Klebsiella pneumoniae</name>
    <dbReference type="NCBI Taxonomy" id="573"/>
    <lineage>
        <taxon>Bacteria</taxon>
        <taxon>Pseudomonadati</taxon>
        <taxon>Pseudomonadota</taxon>
        <taxon>Gammaproteobacteria</taxon>
        <taxon>Enterobacterales</taxon>
        <taxon>Enterobacteriaceae</taxon>
        <taxon>Klebsiella/Raoultella group</taxon>
        <taxon>Klebsiella</taxon>
        <taxon>Klebsiella pneumoniae complex</taxon>
    </lineage>
</organism>
<protein>
    <submittedName>
        <fullName evidence="3">TolC family protein</fullName>
    </submittedName>
</protein>
<evidence type="ECO:0000313" key="3">
    <source>
        <dbReference type="EMBL" id="MDP0971868.1"/>
    </source>
</evidence>
<gene>
    <name evidence="3" type="ORF">Q6294_33585</name>
</gene>
<accession>A0AAW8AKW6</accession>
<proteinExistence type="inferred from homology"/>
<dbReference type="Pfam" id="PF02321">
    <property type="entry name" value="OEP"/>
    <property type="match status" value="1"/>
</dbReference>
<dbReference type="GO" id="GO:0009279">
    <property type="term" value="C:cell outer membrane"/>
    <property type="evidence" value="ECO:0007669"/>
    <property type="project" value="UniProtKB-SubCell"/>
</dbReference>
<feature type="non-terminal residue" evidence="3">
    <location>
        <position position="1"/>
    </location>
</feature>
<dbReference type="GO" id="GO:0015562">
    <property type="term" value="F:efflux transmembrane transporter activity"/>
    <property type="evidence" value="ECO:0007669"/>
    <property type="project" value="InterPro"/>
</dbReference>
<dbReference type="InterPro" id="IPR003423">
    <property type="entry name" value="OMP_efflux"/>
</dbReference>
<dbReference type="RefSeq" id="WP_305202837.1">
    <property type="nucleotide sequence ID" value="NZ_JAUUIA010001347.1"/>
</dbReference>
<dbReference type="SUPFAM" id="SSF56954">
    <property type="entry name" value="Outer membrane efflux proteins (OEP)"/>
    <property type="match status" value="1"/>
</dbReference>
<reference evidence="3" key="1">
    <citation type="submission" date="2023-07" db="EMBL/GenBank/DDBJ databases">
        <authorList>
            <person name="Peng Z."/>
        </authorList>
    </citation>
    <scope>NUCLEOTIDE SEQUENCE</scope>
    <source>
        <strain evidence="3">KP219</strain>
    </source>
</reference>
<comment type="similarity">
    <text evidence="2">Belongs to the outer membrane factor (OMF) (TC 1.B.17) family.</text>
</comment>
<dbReference type="AlphaFoldDB" id="A0AAW8AKW6"/>
<evidence type="ECO:0000256" key="2">
    <source>
        <dbReference type="ARBA" id="ARBA00007613"/>
    </source>
</evidence>
<evidence type="ECO:0000313" key="4">
    <source>
        <dbReference type="Proteomes" id="UP001244490"/>
    </source>
</evidence>
<dbReference type="EMBL" id="JAUUIA010001347">
    <property type="protein sequence ID" value="MDP0971868.1"/>
    <property type="molecule type" value="Genomic_DNA"/>
</dbReference>
<evidence type="ECO:0000256" key="1">
    <source>
        <dbReference type="ARBA" id="ARBA00004442"/>
    </source>
</evidence>
<name>A0AAW8AKW6_KLEPN</name>
<comment type="caution">
    <text evidence="3">The sequence shown here is derived from an EMBL/GenBank/DDBJ whole genome shotgun (WGS) entry which is preliminary data.</text>
</comment>
<dbReference type="Proteomes" id="UP001244490">
    <property type="component" value="Unassembled WGS sequence"/>
</dbReference>